<gene>
    <name evidence="2" type="ORF">Z520_06027</name>
</gene>
<dbReference type="InterPro" id="IPR036704">
    <property type="entry name" value="RraA/RraA-like_sf"/>
</dbReference>
<dbReference type="PANTHER" id="PTHR33254:SF4">
    <property type="entry name" value="4-HYDROXY-4-METHYL-2-OXOGLUTARATE ALDOLASE 3-RELATED"/>
    <property type="match status" value="1"/>
</dbReference>
<reference evidence="2 3" key="1">
    <citation type="submission" date="2015-01" db="EMBL/GenBank/DDBJ databases">
        <title>The Genome Sequence of Fonsecaea multimorphosa CBS 102226.</title>
        <authorList>
            <consortium name="The Broad Institute Genomics Platform"/>
            <person name="Cuomo C."/>
            <person name="de Hoog S."/>
            <person name="Gorbushina A."/>
            <person name="Stielow B."/>
            <person name="Teixiera M."/>
            <person name="Abouelleil A."/>
            <person name="Chapman S.B."/>
            <person name="Priest M."/>
            <person name="Young S.K."/>
            <person name="Wortman J."/>
            <person name="Nusbaum C."/>
            <person name="Birren B."/>
        </authorList>
    </citation>
    <scope>NUCLEOTIDE SEQUENCE [LARGE SCALE GENOMIC DNA]</scope>
    <source>
        <strain evidence="2 3">CBS 102226</strain>
    </source>
</reference>
<dbReference type="STRING" id="1442371.A0A0D2K447"/>
<dbReference type="Pfam" id="PF03737">
    <property type="entry name" value="RraA-like"/>
    <property type="match status" value="2"/>
</dbReference>
<evidence type="ECO:0000313" key="2">
    <source>
        <dbReference type="EMBL" id="KIX97949.1"/>
    </source>
</evidence>
<feature type="binding site" evidence="1">
    <location>
        <position position="120"/>
    </location>
    <ligand>
        <name>substrate</name>
    </ligand>
</feature>
<comment type="cofactor">
    <cofactor evidence="1">
        <name>Mg(2+)</name>
        <dbReference type="ChEBI" id="CHEBI:18420"/>
    </cofactor>
</comment>
<dbReference type="PANTHER" id="PTHR33254">
    <property type="entry name" value="4-HYDROXY-4-METHYL-2-OXOGLUTARATE ALDOLASE 3-RELATED"/>
    <property type="match status" value="1"/>
</dbReference>
<dbReference type="SUPFAM" id="SSF89562">
    <property type="entry name" value="RraA-like"/>
    <property type="match status" value="2"/>
</dbReference>
<dbReference type="InterPro" id="IPR005493">
    <property type="entry name" value="RraA/RraA-like"/>
</dbReference>
<dbReference type="OrthoDB" id="1476984at2759"/>
<dbReference type="RefSeq" id="XP_016632072.1">
    <property type="nucleotide sequence ID" value="XM_016776530.1"/>
</dbReference>
<organism evidence="2 3">
    <name type="scientific">Fonsecaea multimorphosa CBS 102226</name>
    <dbReference type="NCBI Taxonomy" id="1442371"/>
    <lineage>
        <taxon>Eukaryota</taxon>
        <taxon>Fungi</taxon>
        <taxon>Dikarya</taxon>
        <taxon>Ascomycota</taxon>
        <taxon>Pezizomycotina</taxon>
        <taxon>Eurotiomycetes</taxon>
        <taxon>Chaetothyriomycetidae</taxon>
        <taxon>Chaetothyriales</taxon>
        <taxon>Herpotrichiellaceae</taxon>
        <taxon>Fonsecaea</taxon>
    </lineage>
</organism>
<dbReference type="Proteomes" id="UP000053411">
    <property type="component" value="Unassembled WGS sequence"/>
</dbReference>
<evidence type="ECO:0000256" key="1">
    <source>
        <dbReference type="PIRSR" id="PIRSR605493-1"/>
    </source>
</evidence>
<dbReference type="GO" id="GO:0046872">
    <property type="term" value="F:metal ion binding"/>
    <property type="evidence" value="ECO:0007669"/>
    <property type="project" value="UniProtKB-KW"/>
</dbReference>
<dbReference type="AlphaFoldDB" id="A0A0D2K447"/>
<feature type="binding site" evidence="1">
    <location>
        <position position="121"/>
    </location>
    <ligand>
        <name>Mg(2+)</name>
        <dbReference type="ChEBI" id="CHEBI:18420"/>
    </ligand>
</feature>
<keyword evidence="1" id="KW-0479">Metal-binding</keyword>
<sequence>MAGLQRLRAFTTCDIGDALVKLKYPFGGFLDGIKMYSPDAASAAAATKTVFGPAVTVKMIEMSDRQAPSPPRHFADCNEAGKIMYIQQPKGLYSACWGGLMSTRAKSMGAAGVMIDGRMRDVREHREMGFPVNRVSTSSSPLPPLPFSSLVVTHASHRGYTSSQRLLKVFARATSILGSYTFTRASEINIPLQFQGDLWIHPGDILAGDADGVVVVPPSLVDQVVALCQERADIDEKTFAALRAGEEMGPTIKRLRKG</sequence>
<evidence type="ECO:0008006" key="4">
    <source>
        <dbReference type="Google" id="ProtNLM"/>
    </source>
</evidence>
<keyword evidence="1" id="KW-0460">Magnesium</keyword>
<dbReference type="EMBL" id="KN848072">
    <property type="protein sequence ID" value="KIX97949.1"/>
    <property type="molecule type" value="Genomic_DNA"/>
</dbReference>
<keyword evidence="3" id="KW-1185">Reference proteome</keyword>
<dbReference type="Gene3D" id="3.50.30.40">
    <property type="entry name" value="Ribonuclease E inhibitor RraA/RraA-like"/>
    <property type="match status" value="1"/>
</dbReference>
<name>A0A0D2K447_9EURO</name>
<proteinExistence type="predicted"/>
<feature type="binding site" evidence="1">
    <location>
        <begin position="98"/>
        <end position="101"/>
    </location>
    <ligand>
        <name>substrate</name>
    </ligand>
</feature>
<dbReference type="CDD" id="cd16841">
    <property type="entry name" value="RraA_family"/>
    <property type="match status" value="1"/>
</dbReference>
<dbReference type="GO" id="GO:0008948">
    <property type="term" value="F:oxaloacetate decarboxylase activity"/>
    <property type="evidence" value="ECO:0007669"/>
    <property type="project" value="TreeGrafter"/>
</dbReference>
<protein>
    <recommendedName>
        <fullName evidence="4">RraA-like protein</fullName>
    </recommendedName>
</protein>
<evidence type="ECO:0000313" key="3">
    <source>
        <dbReference type="Proteomes" id="UP000053411"/>
    </source>
</evidence>
<dbReference type="GO" id="GO:0047443">
    <property type="term" value="F:4-hydroxy-4-methyl-2-oxoglutarate aldolase activity"/>
    <property type="evidence" value="ECO:0007669"/>
    <property type="project" value="TreeGrafter"/>
</dbReference>
<dbReference type="VEuPathDB" id="FungiDB:Z520_06027"/>
<accession>A0A0D2K447</accession>
<dbReference type="GeneID" id="27711773"/>